<evidence type="ECO:0000313" key="1">
    <source>
        <dbReference type="EMBL" id="QVL35910.1"/>
    </source>
</evidence>
<proteinExistence type="predicted"/>
<keyword evidence="2" id="KW-1185">Reference proteome</keyword>
<evidence type="ECO:0000313" key="2">
    <source>
        <dbReference type="Proteomes" id="UP000682204"/>
    </source>
</evidence>
<dbReference type="EMBL" id="CP074691">
    <property type="protein sequence ID" value="QVL35910.1"/>
    <property type="molecule type" value="Genomic_DNA"/>
</dbReference>
<reference evidence="1" key="1">
    <citation type="submission" date="2021-05" db="EMBL/GenBank/DDBJ databases">
        <title>An isolated secondary fermenter in methanogenic hydrocarbon-degrading communities.</title>
        <authorList>
            <person name="Liu Y.-F."/>
            <person name="Liu Z.-l."/>
        </authorList>
    </citation>
    <scope>NUCLEOTIDE SEQUENCE</scope>
    <source>
        <strain evidence="1">L-13</strain>
    </source>
</reference>
<organism evidence="1 2">
    <name type="scientific">Aminirod propionatiphilus</name>
    <dbReference type="NCBI Taxonomy" id="3415223"/>
    <lineage>
        <taxon>Bacteria</taxon>
        <taxon>Thermotogati</taxon>
        <taxon>Synergistota</taxon>
        <taxon>Synergistia</taxon>
        <taxon>Synergistales</taxon>
        <taxon>Aminiphilaceae</taxon>
        <taxon>Aminirod</taxon>
    </lineage>
</organism>
<gene>
    <name evidence="1" type="ORF">KIH16_12315</name>
</gene>
<dbReference type="Proteomes" id="UP000682204">
    <property type="component" value="Chromosome"/>
</dbReference>
<sequence length="268" mass="28822">MRLAVMIKQVPATDTVKIDPEKGTMIREGLEMEVNPLDLHALEAAVTWRDRLGGEAEVVVFSMGPPSAIKAIRSALAFGCDRGFLISDRLFGGSDTLATARALAAALEKEGPFDLVLCGERATDGETGQVGPALGHLMKASVVTYVNEITEIAEGRITLRRAVEGGSQVVRAVLPAQLSVVKELNRPRLLTLRRKQAVREREIPVLTAADLGLPVEWCGLKGSPTQVVSVKYPELVRSCEMIHVGADLERAVTDLADILTKEVAAHEG</sequence>
<accession>A0ACD1DUG4</accession>
<protein>
    <submittedName>
        <fullName evidence="1">Electron transfer flavoprotein subunit beta/FixA family protein</fullName>
    </submittedName>
</protein>
<name>A0ACD1DUG4_9BACT</name>